<dbReference type="Proteomes" id="UP000095247">
    <property type="component" value="Unassembled WGS sequence"/>
</dbReference>
<name>A0A1E5NJ37_9SPIR</name>
<feature type="domain" description="B3/B4 tRNA-binding" evidence="1">
    <location>
        <begin position="62"/>
        <end position="217"/>
    </location>
</feature>
<dbReference type="SUPFAM" id="SSF56037">
    <property type="entry name" value="PheT/TilS domain"/>
    <property type="match status" value="1"/>
</dbReference>
<evidence type="ECO:0000259" key="1">
    <source>
        <dbReference type="SMART" id="SM00873"/>
    </source>
</evidence>
<dbReference type="Pfam" id="PF03483">
    <property type="entry name" value="B3_4"/>
    <property type="match status" value="1"/>
</dbReference>
<gene>
    <name evidence="2" type="ORF">BFL38_12050</name>
</gene>
<dbReference type="PANTHER" id="PTHR39209">
    <property type="match status" value="1"/>
</dbReference>
<accession>A0A1E5NJ37</accession>
<dbReference type="EMBL" id="MDCO01000001">
    <property type="protein sequence ID" value="OEJ16165.1"/>
    <property type="molecule type" value="Genomic_DNA"/>
</dbReference>
<proteinExistence type="predicted"/>
<dbReference type="GO" id="GO:0003723">
    <property type="term" value="F:RNA binding"/>
    <property type="evidence" value="ECO:0007669"/>
    <property type="project" value="InterPro"/>
</dbReference>
<dbReference type="RefSeq" id="WP_069725615.1">
    <property type="nucleotide sequence ID" value="NZ_MDCO01000001.1"/>
</dbReference>
<dbReference type="SMART" id="SM00873">
    <property type="entry name" value="B3_4"/>
    <property type="match status" value="1"/>
</dbReference>
<dbReference type="PANTHER" id="PTHR39209:SF2">
    <property type="entry name" value="CYTOPLASMIC PROTEIN"/>
    <property type="match status" value="1"/>
</dbReference>
<protein>
    <recommendedName>
        <fullName evidence="1">B3/B4 tRNA-binding domain-containing protein</fullName>
    </recommendedName>
</protein>
<sequence length="234" mass="26981">MKFIIENKVFETLNDMCVAVIIANGIDNKNKINDISIMLKESISNAEKEFENIKIKESEYIQCYRNAFQKLNINPNKFMCSIEALLTRISKKKGMPEINSVVDLVNAVSIKYKLPMGAHDLDSMNNEDFYIRYSVSDDTFLPFGENETEKVDNNELVYAVANDVRTRRWIWRQSEYGKITENSSNIIFPIDAFIGINDDKAVRARDELAELLVKFFNCNIKVGLIDSKNNYIEC</sequence>
<evidence type="ECO:0000313" key="2">
    <source>
        <dbReference type="EMBL" id="OEJ16165.1"/>
    </source>
</evidence>
<organism evidence="2 3">
    <name type="scientific">Brachyspira hampsonii</name>
    <dbReference type="NCBI Taxonomy" id="1287055"/>
    <lineage>
        <taxon>Bacteria</taxon>
        <taxon>Pseudomonadati</taxon>
        <taxon>Spirochaetota</taxon>
        <taxon>Spirochaetia</taxon>
        <taxon>Brachyspirales</taxon>
        <taxon>Brachyspiraceae</taxon>
        <taxon>Brachyspira</taxon>
    </lineage>
</organism>
<dbReference type="Gene3D" id="3.50.40.10">
    <property type="entry name" value="Phenylalanyl-trna Synthetase, Chain B, domain 3"/>
    <property type="match status" value="1"/>
</dbReference>
<dbReference type="GO" id="GO:0004826">
    <property type="term" value="F:phenylalanine-tRNA ligase activity"/>
    <property type="evidence" value="ECO:0007669"/>
    <property type="project" value="InterPro"/>
</dbReference>
<reference evidence="2 3" key="1">
    <citation type="submission" date="2016-08" db="EMBL/GenBank/DDBJ databases">
        <title>Characterization and recognition of Brachyspira hampsonii sp. nov., a novel intestinal spirochete that is pathogenic to pigs.</title>
        <authorList>
            <person name="Mirajkar N."/>
            <person name="La T."/>
            <person name="Phillips N."/>
            <person name="Hampson D."/>
            <person name="Gebhart C."/>
        </authorList>
    </citation>
    <scope>NUCLEOTIDE SEQUENCE [LARGE SCALE GENOMIC DNA]</scope>
    <source>
        <strain evidence="2 3">P280/1</strain>
    </source>
</reference>
<comment type="caution">
    <text evidence="2">The sequence shown here is derived from an EMBL/GenBank/DDBJ whole genome shotgun (WGS) entry which is preliminary data.</text>
</comment>
<dbReference type="InterPro" id="IPR020825">
    <property type="entry name" value="Phe-tRNA_synthase-like_B3/B4"/>
</dbReference>
<dbReference type="AlphaFoldDB" id="A0A1E5NJ37"/>
<evidence type="ECO:0000313" key="3">
    <source>
        <dbReference type="Proteomes" id="UP000095247"/>
    </source>
</evidence>
<dbReference type="InterPro" id="IPR005146">
    <property type="entry name" value="B3/B4_tRNA-bd"/>
</dbReference>